<dbReference type="InterPro" id="IPR033133">
    <property type="entry name" value="PUM-HD"/>
</dbReference>
<dbReference type="HOGENOM" id="CLU_013994_2_1_1"/>
<organism evidence="5 6">
    <name type="scientific">Pisolithus microcarpus 441</name>
    <dbReference type="NCBI Taxonomy" id="765257"/>
    <lineage>
        <taxon>Eukaryota</taxon>
        <taxon>Fungi</taxon>
        <taxon>Dikarya</taxon>
        <taxon>Basidiomycota</taxon>
        <taxon>Agaricomycotina</taxon>
        <taxon>Agaricomycetes</taxon>
        <taxon>Agaricomycetidae</taxon>
        <taxon>Boletales</taxon>
        <taxon>Sclerodermatineae</taxon>
        <taxon>Pisolithaceae</taxon>
        <taxon>Pisolithus</taxon>
    </lineage>
</organism>
<dbReference type="GO" id="GO:0003729">
    <property type="term" value="F:mRNA binding"/>
    <property type="evidence" value="ECO:0007669"/>
    <property type="project" value="TreeGrafter"/>
</dbReference>
<keyword evidence="6" id="KW-1185">Reference proteome</keyword>
<dbReference type="SUPFAM" id="SSF48371">
    <property type="entry name" value="ARM repeat"/>
    <property type="match status" value="1"/>
</dbReference>
<evidence type="ECO:0000313" key="6">
    <source>
        <dbReference type="Proteomes" id="UP000054018"/>
    </source>
</evidence>
<sequence length="532" mass="59893">MPTVQRSTKKRPSASQAGPTAKKVRVTTTIAREEVVKRRKQPVTLPVRESDGESSDEGDEDQLEDVAELKDDDEDAGSEPAEMSVDAAGQKDSNATRESHKVQRALYEQRKAAKPHSQLLVDAKRVWSLARQKNIPPAERQQHVRNLMGIVEGKVKDIVLKHDASRIIQTIVKYGGRKERDQIASELKGHFKQLSQGKYSKFLVSKLIRHCSSHRESILSEFHGCVLRLLLHREASGVLADAFELYANAYERSILLRDFYGKEVTLFSTNHRTEADREKAKRGLRGVLEDTEGDRKKRILSAVKENLTTIFNNPDKGTVTLAIVHRALWEYLAAIYDVEDEREREKLRREIFESCQDILAEMVHTKDGSRAVREFLAFGTAKDRKHVIKIVKPHVARMCVDDEAQLVIFTALDVIDDTKLTAKSLVSDITSNAETFVTTPQGRRSLFYLLVPRTRRHFTPAQIGVIAETDSIREKTSKKDSDVRSAEIRQAASPSLLKFVEEKGAEVARDTGGSLAVLEIMLYAEGGLCLYP</sequence>
<dbReference type="PROSITE" id="PS50303">
    <property type="entry name" value="PUM_HD"/>
    <property type="match status" value="1"/>
</dbReference>
<protein>
    <recommendedName>
        <fullName evidence="4">PUM-HD domain-containing protein</fullName>
    </recommendedName>
</protein>
<dbReference type="OrthoDB" id="497380at2759"/>
<dbReference type="InterPro" id="IPR016024">
    <property type="entry name" value="ARM-type_fold"/>
</dbReference>
<dbReference type="EMBL" id="KN833703">
    <property type="protein sequence ID" value="KIK26141.1"/>
    <property type="molecule type" value="Genomic_DNA"/>
</dbReference>
<evidence type="ECO:0000256" key="2">
    <source>
        <dbReference type="ARBA" id="ARBA00022884"/>
    </source>
</evidence>
<dbReference type="Gene3D" id="1.25.10.10">
    <property type="entry name" value="Leucine-rich Repeat Variant"/>
    <property type="match status" value="2"/>
</dbReference>
<dbReference type="Pfam" id="PF08144">
    <property type="entry name" value="CPL"/>
    <property type="match status" value="1"/>
</dbReference>
<evidence type="ECO:0000313" key="5">
    <source>
        <dbReference type="EMBL" id="KIK26141.1"/>
    </source>
</evidence>
<gene>
    <name evidence="5" type="ORF">PISMIDRAFT_95483</name>
</gene>
<dbReference type="Proteomes" id="UP000054018">
    <property type="component" value="Unassembled WGS sequence"/>
</dbReference>
<dbReference type="SMART" id="SM00025">
    <property type="entry name" value="Pumilio"/>
    <property type="match status" value="5"/>
</dbReference>
<accession>A0A0C9ZA78</accession>
<dbReference type="InterPro" id="IPR001313">
    <property type="entry name" value="Pumilio_RNA-bd_rpt"/>
</dbReference>
<name>A0A0C9ZA78_9AGAM</name>
<dbReference type="InterPro" id="IPR040059">
    <property type="entry name" value="PUM3"/>
</dbReference>
<proteinExistence type="predicted"/>
<feature type="region of interest" description="Disordered" evidence="3">
    <location>
        <begin position="1"/>
        <end position="102"/>
    </location>
</feature>
<keyword evidence="2" id="KW-0694">RNA-binding</keyword>
<keyword evidence="1" id="KW-0677">Repeat</keyword>
<dbReference type="STRING" id="765257.A0A0C9ZA78"/>
<evidence type="ECO:0000256" key="1">
    <source>
        <dbReference type="ARBA" id="ARBA00022737"/>
    </source>
</evidence>
<dbReference type="GO" id="GO:0005730">
    <property type="term" value="C:nucleolus"/>
    <property type="evidence" value="ECO:0007669"/>
    <property type="project" value="TreeGrafter"/>
</dbReference>
<feature type="compositionally biased region" description="Acidic residues" evidence="3">
    <location>
        <begin position="52"/>
        <end position="77"/>
    </location>
</feature>
<reference evidence="5 6" key="1">
    <citation type="submission" date="2014-04" db="EMBL/GenBank/DDBJ databases">
        <authorList>
            <consortium name="DOE Joint Genome Institute"/>
            <person name="Kuo A."/>
            <person name="Kohler A."/>
            <person name="Costa M.D."/>
            <person name="Nagy L.G."/>
            <person name="Floudas D."/>
            <person name="Copeland A."/>
            <person name="Barry K.W."/>
            <person name="Cichocki N."/>
            <person name="Veneault-Fourrey C."/>
            <person name="LaButti K."/>
            <person name="Lindquist E.A."/>
            <person name="Lipzen A."/>
            <person name="Lundell T."/>
            <person name="Morin E."/>
            <person name="Murat C."/>
            <person name="Sun H."/>
            <person name="Tunlid A."/>
            <person name="Henrissat B."/>
            <person name="Grigoriev I.V."/>
            <person name="Hibbett D.S."/>
            <person name="Martin F."/>
            <person name="Nordberg H.P."/>
            <person name="Cantor M.N."/>
            <person name="Hua S.X."/>
        </authorList>
    </citation>
    <scope>NUCLEOTIDE SEQUENCE [LARGE SCALE GENOMIC DNA]</scope>
    <source>
        <strain evidence="5 6">441</strain>
    </source>
</reference>
<dbReference type="PANTHER" id="PTHR13389:SF0">
    <property type="entry name" value="PUMILIO HOMOLOG 3"/>
    <property type="match status" value="1"/>
</dbReference>
<dbReference type="InterPro" id="IPR011989">
    <property type="entry name" value="ARM-like"/>
</dbReference>
<reference evidence="6" key="2">
    <citation type="submission" date="2015-01" db="EMBL/GenBank/DDBJ databases">
        <title>Evolutionary Origins and Diversification of the Mycorrhizal Mutualists.</title>
        <authorList>
            <consortium name="DOE Joint Genome Institute"/>
            <consortium name="Mycorrhizal Genomics Consortium"/>
            <person name="Kohler A."/>
            <person name="Kuo A."/>
            <person name="Nagy L.G."/>
            <person name="Floudas D."/>
            <person name="Copeland A."/>
            <person name="Barry K.W."/>
            <person name="Cichocki N."/>
            <person name="Veneault-Fourrey C."/>
            <person name="LaButti K."/>
            <person name="Lindquist E.A."/>
            <person name="Lipzen A."/>
            <person name="Lundell T."/>
            <person name="Morin E."/>
            <person name="Murat C."/>
            <person name="Riley R."/>
            <person name="Ohm R."/>
            <person name="Sun H."/>
            <person name="Tunlid A."/>
            <person name="Henrissat B."/>
            <person name="Grigoriev I.V."/>
            <person name="Hibbett D.S."/>
            <person name="Martin F."/>
        </authorList>
    </citation>
    <scope>NUCLEOTIDE SEQUENCE [LARGE SCALE GENOMIC DNA]</scope>
    <source>
        <strain evidence="6">441</strain>
    </source>
</reference>
<evidence type="ECO:0000259" key="4">
    <source>
        <dbReference type="PROSITE" id="PS50303"/>
    </source>
</evidence>
<dbReference type="AlphaFoldDB" id="A0A0C9ZA78"/>
<dbReference type="InterPro" id="IPR012959">
    <property type="entry name" value="CPL_dom"/>
</dbReference>
<dbReference type="PANTHER" id="PTHR13389">
    <property type="entry name" value="PUMILIO HOMOLOG 3"/>
    <property type="match status" value="1"/>
</dbReference>
<dbReference type="GO" id="GO:0006417">
    <property type="term" value="P:regulation of translation"/>
    <property type="evidence" value="ECO:0007669"/>
    <property type="project" value="TreeGrafter"/>
</dbReference>
<evidence type="ECO:0000256" key="3">
    <source>
        <dbReference type="SAM" id="MobiDB-lite"/>
    </source>
</evidence>
<feature type="domain" description="PUM-HD" evidence="4">
    <location>
        <begin position="88"/>
        <end position="453"/>
    </location>
</feature>